<keyword evidence="2" id="KW-1185">Reference proteome</keyword>
<dbReference type="Proteomes" id="UP001596116">
    <property type="component" value="Unassembled WGS sequence"/>
</dbReference>
<accession>A0ABW1KXW0</accession>
<name>A0ABW1KXW0_9PROT</name>
<proteinExistence type="predicted"/>
<evidence type="ECO:0000313" key="1">
    <source>
        <dbReference type="EMBL" id="MFC6036931.1"/>
    </source>
</evidence>
<organism evidence="1 2">
    <name type="scientific">Hyphococcus aureus</name>
    <dbReference type="NCBI Taxonomy" id="2666033"/>
    <lineage>
        <taxon>Bacteria</taxon>
        <taxon>Pseudomonadati</taxon>
        <taxon>Pseudomonadota</taxon>
        <taxon>Alphaproteobacteria</taxon>
        <taxon>Parvularculales</taxon>
        <taxon>Parvularculaceae</taxon>
        <taxon>Hyphococcus</taxon>
    </lineage>
</organism>
<comment type="caution">
    <text evidence="1">The sequence shown here is derived from an EMBL/GenBank/DDBJ whole genome shotgun (WGS) entry which is preliminary data.</text>
</comment>
<dbReference type="EMBL" id="JBHPON010000002">
    <property type="protein sequence ID" value="MFC6036931.1"/>
    <property type="molecule type" value="Genomic_DNA"/>
</dbReference>
<reference evidence="1 2" key="1">
    <citation type="submission" date="2024-09" db="EMBL/GenBank/DDBJ databases">
        <authorList>
            <person name="Zhang Z.-H."/>
        </authorList>
    </citation>
    <scope>NUCLEOTIDE SEQUENCE [LARGE SCALE GENOMIC DNA]</scope>
    <source>
        <strain evidence="1 2">HHTR114</strain>
    </source>
</reference>
<sequence>MTNPIELRADCTRCAALCCMAPSFDKSPSFGFDKPPETPCSNLDGEGRCVIHADLASKGFPGCVAYDCHGAGQRVTQEIFGGRSWLAEPQLKPPMTRAFMVMRRIHELLSMLTAAQALPLDDGERQGLNALQNRLQPSNGWSEELLSTAPIDDLAAQIHAFLRSLKRHVSP</sequence>
<dbReference type="RefSeq" id="WP_379881818.1">
    <property type="nucleotide sequence ID" value="NZ_JBHPON010000002.1"/>
</dbReference>
<protein>
    <recommendedName>
        <fullName evidence="3">Pentapeptide repeat-containing protein</fullName>
    </recommendedName>
</protein>
<evidence type="ECO:0008006" key="3">
    <source>
        <dbReference type="Google" id="ProtNLM"/>
    </source>
</evidence>
<gene>
    <name evidence="1" type="ORF">ACFMB1_15340</name>
</gene>
<evidence type="ECO:0000313" key="2">
    <source>
        <dbReference type="Proteomes" id="UP001596116"/>
    </source>
</evidence>